<reference evidence="10 11" key="1">
    <citation type="journal article" date="2018" name="PLoS Genet.">
        <title>Population sequencing reveals clonal diversity and ancestral inbreeding in the grapevine cultivar Chardonnay.</title>
        <authorList>
            <person name="Roach M.J."/>
            <person name="Johnson D.L."/>
            <person name="Bohlmann J."/>
            <person name="van Vuuren H.J."/>
            <person name="Jones S.J."/>
            <person name="Pretorius I.S."/>
            <person name="Schmidt S.A."/>
            <person name="Borneman A.R."/>
        </authorList>
    </citation>
    <scope>NUCLEOTIDE SEQUENCE [LARGE SCALE GENOMIC DNA]</scope>
    <source>
        <strain evidence="11">cv. Chardonnay</strain>
        <tissue evidence="10">Leaf</tissue>
    </source>
</reference>
<feature type="domain" description="Reverse transcriptase" evidence="8">
    <location>
        <begin position="281"/>
        <end position="373"/>
    </location>
</feature>
<dbReference type="Proteomes" id="UP000288805">
    <property type="component" value="Unassembled WGS sequence"/>
</dbReference>
<feature type="domain" description="Reverse transcriptase RNase H-like" evidence="9">
    <location>
        <begin position="393"/>
        <end position="495"/>
    </location>
</feature>
<accession>A0A438BX59</accession>
<evidence type="ECO:0000259" key="9">
    <source>
        <dbReference type="Pfam" id="PF17917"/>
    </source>
</evidence>
<dbReference type="InterPro" id="IPR043128">
    <property type="entry name" value="Rev_trsase/Diguanyl_cyclase"/>
</dbReference>
<evidence type="ECO:0000313" key="11">
    <source>
        <dbReference type="Proteomes" id="UP000288805"/>
    </source>
</evidence>
<dbReference type="Gene3D" id="3.10.10.10">
    <property type="entry name" value="HIV Type 1 Reverse Transcriptase, subunit A, domain 1"/>
    <property type="match status" value="1"/>
</dbReference>
<dbReference type="PANTHER" id="PTHR48475:SF1">
    <property type="entry name" value="RNASE H TYPE-1 DOMAIN-CONTAINING PROTEIN"/>
    <property type="match status" value="1"/>
</dbReference>
<dbReference type="EMBL" id="QGNW01002598">
    <property type="protein sequence ID" value="RVW15601.1"/>
    <property type="molecule type" value="Genomic_DNA"/>
</dbReference>
<protein>
    <recommendedName>
        <fullName evidence="1">RNA-directed DNA polymerase</fullName>
        <ecNumber evidence="1">2.7.7.49</ecNumber>
    </recommendedName>
</protein>
<keyword evidence="5" id="KW-0255">Endonuclease</keyword>
<dbReference type="PANTHER" id="PTHR48475">
    <property type="entry name" value="RIBONUCLEASE H"/>
    <property type="match status" value="1"/>
</dbReference>
<dbReference type="GO" id="GO:0004519">
    <property type="term" value="F:endonuclease activity"/>
    <property type="evidence" value="ECO:0007669"/>
    <property type="project" value="UniProtKB-KW"/>
</dbReference>
<evidence type="ECO:0000256" key="6">
    <source>
        <dbReference type="ARBA" id="ARBA00022801"/>
    </source>
</evidence>
<keyword evidence="2" id="KW-0808">Transferase</keyword>
<dbReference type="SUPFAM" id="SSF56672">
    <property type="entry name" value="DNA/RNA polymerases"/>
    <property type="match status" value="1"/>
</dbReference>
<dbReference type="Pfam" id="PF17917">
    <property type="entry name" value="RT_RNaseH"/>
    <property type="match status" value="1"/>
</dbReference>
<dbReference type="GO" id="GO:0003964">
    <property type="term" value="F:RNA-directed DNA polymerase activity"/>
    <property type="evidence" value="ECO:0007669"/>
    <property type="project" value="UniProtKB-KW"/>
</dbReference>
<dbReference type="Gene3D" id="3.30.70.270">
    <property type="match status" value="1"/>
</dbReference>
<dbReference type="InterPro" id="IPR021109">
    <property type="entry name" value="Peptidase_aspartic_dom_sf"/>
</dbReference>
<evidence type="ECO:0000256" key="3">
    <source>
        <dbReference type="ARBA" id="ARBA00022695"/>
    </source>
</evidence>
<evidence type="ECO:0000256" key="4">
    <source>
        <dbReference type="ARBA" id="ARBA00022722"/>
    </source>
</evidence>
<organism evidence="10 11">
    <name type="scientific">Vitis vinifera</name>
    <name type="common">Grape</name>
    <dbReference type="NCBI Taxonomy" id="29760"/>
    <lineage>
        <taxon>Eukaryota</taxon>
        <taxon>Viridiplantae</taxon>
        <taxon>Streptophyta</taxon>
        <taxon>Embryophyta</taxon>
        <taxon>Tracheophyta</taxon>
        <taxon>Spermatophyta</taxon>
        <taxon>Magnoliopsida</taxon>
        <taxon>eudicotyledons</taxon>
        <taxon>Gunneridae</taxon>
        <taxon>Pentapetalae</taxon>
        <taxon>rosids</taxon>
        <taxon>Vitales</taxon>
        <taxon>Vitaceae</taxon>
        <taxon>Viteae</taxon>
        <taxon>Vitis</taxon>
    </lineage>
</organism>
<dbReference type="CDD" id="cd00303">
    <property type="entry name" value="retropepsin_like"/>
    <property type="match status" value="1"/>
</dbReference>
<sequence>MRANIQAPTTSATPRVVINYIHEGPVDEKYNSKRKRQRLLQAASIQEQVNSIQPGLADGDMRPIDEVITFPLVDPNRALQPHQDVIILILEISDFDVRRVLVDPGSYANLLQMSAFKQMGFSPSALENPGRTLSGFNRASSTSLGDVVLPVQARPLVFNVQFSIVEDLSPFNTIMGRTWLHGMKAIPFTYHQMVSYLTEDRQVNLFESQLAARQCYQVVGESRSTSASEPPTKLTRTIAITVKVRHFHMDRQKIIQAEIDKLLAVGFIREVEYPEWLENVVDSFPLPRIDQIVESTVGHGMLFFLNAFSRYHQIPMYQPNEEKTAFIMPHGLFCYKVMPFGLENVGAIYQRLMTKIFKSLIGRMIKVYIDNIVHSEDIKSYLTQPPILSSPQPGEQLYMYLAVSNCVVSVVLFRYVKDNEQRPFYYVSKAMVDVETRYSRMEQTTLALRSVAQKLRPYFQAHQVIILTNQLLRNILHKPDLSGRMVRWVIELDEYRIKYQPKLAMKGQVMADFIAETSPKTSSACKFSQKWMVDITRQQSIPSLRIQNGPPFTISNRRIDGTSYPAHISNL</sequence>
<evidence type="ECO:0000256" key="7">
    <source>
        <dbReference type="ARBA" id="ARBA00022918"/>
    </source>
</evidence>
<dbReference type="CDD" id="cd01647">
    <property type="entry name" value="RT_LTR"/>
    <property type="match status" value="1"/>
</dbReference>
<dbReference type="Pfam" id="PF00078">
    <property type="entry name" value="RVT_1"/>
    <property type="match status" value="1"/>
</dbReference>
<name>A0A438BX59_VITVI</name>
<evidence type="ECO:0000256" key="1">
    <source>
        <dbReference type="ARBA" id="ARBA00012493"/>
    </source>
</evidence>
<dbReference type="EC" id="2.7.7.49" evidence="1"/>
<dbReference type="InterPro" id="IPR000477">
    <property type="entry name" value="RT_dom"/>
</dbReference>
<dbReference type="InterPro" id="IPR043502">
    <property type="entry name" value="DNA/RNA_pol_sf"/>
</dbReference>
<evidence type="ECO:0000313" key="10">
    <source>
        <dbReference type="EMBL" id="RVW15601.1"/>
    </source>
</evidence>
<keyword evidence="6" id="KW-0378">Hydrolase</keyword>
<keyword evidence="4" id="KW-0540">Nuclease</keyword>
<comment type="caution">
    <text evidence="10">The sequence shown here is derived from an EMBL/GenBank/DDBJ whole genome shotgun (WGS) entry which is preliminary data.</text>
</comment>
<keyword evidence="7" id="KW-0695">RNA-directed DNA polymerase</keyword>
<dbReference type="GO" id="GO:0016787">
    <property type="term" value="F:hydrolase activity"/>
    <property type="evidence" value="ECO:0007669"/>
    <property type="project" value="UniProtKB-KW"/>
</dbReference>
<gene>
    <name evidence="10" type="primary">TY3B-G_282</name>
    <name evidence="10" type="ORF">CK203_077671</name>
</gene>
<evidence type="ECO:0000256" key="5">
    <source>
        <dbReference type="ARBA" id="ARBA00022759"/>
    </source>
</evidence>
<dbReference type="AlphaFoldDB" id="A0A438BX59"/>
<dbReference type="InterPro" id="IPR041373">
    <property type="entry name" value="RT_RNaseH"/>
</dbReference>
<evidence type="ECO:0000259" key="8">
    <source>
        <dbReference type="Pfam" id="PF00078"/>
    </source>
</evidence>
<keyword evidence="3" id="KW-0548">Nucleotidyltransferase</keyword>
<dbReference type="Gene3D" id="2.40.70.10">
    <property type="entry name" value="Acid Proteases"/>
    <property type="match status" value="1"/>
</dbReference>
<evidence type="ECO:0000256" key="2">
    <source>
        <dbReference type="ARBA" id="ARBA00022679"/>
    </source>
</evidence>
<proteinExistence type="predicted"/>